<dbReference type="SUPFAM" id="SSF51735">
    <property type="entry name" value="NAD(P)-binding Rossmann-fold domains"/>
    <property type="match status" value="1"/>
</dbReference>
<dbReference type="InterPro" id="IPR036291">
    <property type="entry name" value="NAD(P)-bd_dom_sf"/>
</dbReference>
<dbReference type="EMBL" id="JAANYQ010000002">
    <property type="protein sequence ID" value="KAF4126254.1"/>
    <property type="molecule type" value="Genomic_DNA"/>
</dbReference>
<feature type="domain" description="NmrA-like" evidence="3">
    <location>
        <begin position="6"/>
        <end position="251"/>
    </location>
</feature>
<protein>
    <submittedName>
        <fullName evidence="4">Isoflavone reductase</fullName>
    </submittedName>
</protein>
<dbReference type="GeneID" id="55967730"/>
<name>A0A9P4Z427_9HYPO</name>
<evidence type="ECO:0000313" key="5">
    <source>
        <dbReference type="Proteomes" id="UP000749293"/>
    </source>
</evidence>
<evidence type="ECO:0000256" key="1">
    <source>
        <dbReference type="ARBA" id="ARBA00022857"/>
    </source>
</evidence>
<dbReference type="RefSeq" id="XP_035324906.1">
    <property type="nucleotide sequence ID" value="XM_035463482.1"/>
</dbReference>
<dbReference type="InterPro" id="IPR008030">
    <property type="entry name" value="NmrA-like"/>
</dbReference>
<dbReference type="InterPro" id="IPR051609">
    <property type="entry name" value="NmrA/Isoflavone_reductase-like"/>
</dbReference>
<dbReference type="Pfam" id="PF05368">
    <property type="entry name" value="NmrA"/>
    <property type="match status" value="1"/>
</dbReference>
<dbReference type="PANTHER" id="PTHR47706">
    <property type="entry name" value="NMRA-LIKE FAMILY PROTEIN"/>
    <property type="match status" value="1"/>
</dbReference>
<dbReference type="AlphaFoldDB" id="A0A9P4Z427"/>
<keyword evidence="2" id="KW-0560">Oxidoreductase</keyword>
<reference evidence="4" key="1">
    <citation type="submission" date="2020-03" db="EMBL/GenBank/DDBJ databases">
        <title>Site-based positive gene gene selection in Geosmithia morbida across the United States reveals a broad range of putative effectors and factors for local host and environmental adapation.</title>
        <authorList>
            <person name="Onufrak A."/>
            <person name="Murdoch R.W."/>
            <person name="Gazis R."/>
            <person name="Huff M."/>
            <person name="Staton M."/>
            <person name="Klingeman W."/>
            <person name="Hadziabdic D."/>
        </authorList>
    </citation>
    <scope>NUCLEOTIDE SEQUENCE</scope>
    <source>
        <strain evidence="4">1262</strain>
    </source>
</reference>
<evidence type="ECO:0000313" key="4">
    <source>
        <dbReference type="EMBL" id="KAF4126254.1"/>
    </source>
</evidence>
<dbReference type="GO" id="GO:0016491">
    <property type="term" value="F:oxidoreductase activity"/>
    <property type="evidence" value="ECO:0007669"/>
    <property type="project" value="UniProtKB-KW"/>
</dbReference>
<dbReference type="OrthoDB" id="419598at2759"/>
<sequence>MASPSTKILVFGATGVIGKVLIKSLLNAGGVFDKIGLFTSSKTATEKAGTIDALKSRGVNVFVGDVDNDDDVLEAYKGFDTIVSAVGRNAIAKQIRLIRLAETSSNIIRFFPSEYGTDIAYDETSANELTHQQKLKVREFLESDPSRRLKYTYLVTGPFADLYVGYRPAEKQAGSFDVGNREATLLGDGNGKISLTTMADVGRLLVGALKHPDFSDNKALIVNSFTTTPNAILSEIERQTESKWSVGYTSLNKLREYETQAWEEKKPSASLYTLRRIWTEGRTLYESRDNEKIGVDKTDTLEMVVQEVVRTDVQAF</sequence>
<evidence type="ECO:0000256" key="2">
    <source>
        <dbReference type="ARBA" id="ARBA00023002"/>
    </source>
</evidence>
<dbReference type="Gene3D" id="3.40.50.720">
    <property type="entry name" value="NAD(P)-binding Rossmann-like Domain"/>
    <property type="match status" value="1"/>
</dbReference>
<evidence type="ECO:0000259" key="3">
    <source>
        <dbReference type="Pfam" id="PF05368"/>
    </source>
</evidence>
<keyword evidence="1" id="KW-0521">NADP</keyword>
<comment type="caution">
    <text evidence="4">The sequence shown here is derived from an EMBL/GenBank/DDBJ whole genome shotgun (WGS) entry which is preliminary data.</text>
</comment>
<keyword evidence="5" id="KW-1185">Reference proteome</keyword>
<dbReference type="PANTHER" id="PTHR47706:SF11">
    <property type="entry name" value="ISOFLAVONE REDUCTASE FAMILY PROTEIN (AFU_ORTHOLOGUE AFUA_1G12510)"/>
    <property type="match status" value="1"/>
</dbReference>
<proteinExistence type="predicted"/>
<gene>
    <name evidence="4" type="ORF">GMORB2_1500</name>
</gene>
<dbReference type="Gene3D" id="3.90.25.10">
    <property type="entry name" value="UDP-galactose 4-epimerase, domain 1"/>
    <property type="match status" value="1"/>
</dbReference>
<accession>A0A9P4Z427</accession>
<organism evidence="4 5">
    <name type="scientific">Geosmithia morbida</name>
    <dbReference type="NCBI Taxonomy" id="1094350"/>
    <lineage>
        <taxon>Eukaryota</taxon>
        <taxon>Fungi</taxon>
        <taxon>Dikarya</taxon>
        <taxon>Ascomycota</taxon>
        <taxon>Pezizomycotina</taxon>
        <taxon>Sordariomycetes</taxon>
        <taxon>Hypocreomycetidae</taxon>
        <taxon>Hypocreales</taxon>
        <taxon>Bionectriaceae</taxon>
        <taxon>Geosmithia</taxon>
    </lineage>
</organism>
<dbReference type="Proteomes" id="UP000749293">
    <property type="component" value="Unassembled WGS sequence"/>
</dbReference>